<dbReference type="Gene3D" id="3.30.450.20">
    <property type="entry name" value="PAS domain"/>
    <property type="match status" value="1"/>
</dbReference>
<dbReference type="Gene3D" id="1.10.287.130">
    <property type="match status" value="1"/>
</dbReference>
<proteinExistence type="predicted"/>
<dbReference type="InterPro" id="IPR000014">
    <property type="entry name" value="PAS"/>
</dbReference>
<dbReference type="GO" id="GO:0000155">
    <property type="term" value="F:phosphorelay sensor kinase activity"/>
    <property type="evidence" value="ECO:0007669"/>
    <property type="project" value="InterPro"/>
</dbReference>
<feature type="domain" description="Histidine kinase" evidence="9">
    <location>
        <begin position="153"/>
        <end position="369"/>
    </location>
</feature>
<evidence type="ECO:0000313" key="10">
    <source>
        <dbReference type="EMBL" id="VVN80949.1"/>
    </source>
</evidence>
<protein>
    <recommendedName>
        <fullName evidence="2">histidine kinase</fullName>
        <ecNumber evidence="2">2.7.13.3</ecNumber>
    </recommendedName>
</protein>
<dbReference type="AlphaFoldDB" id="A0A5E7AQY0"/>
<dbReference type="SMART" id="SM00387">
    <property type="entry name" value="HATPase_c"/>
    <property type="match status" value="1"/>
</dbReference>
<evidence type="ECO:0000259" key="9">
    <source>
        <dbReference type="PROSITE" id="PS50109"/>
    </source>
</evidence>
<evidence type="ECO:0000256" key="2">
    <source>
        <dbReference type="ARBA" id="ARBA00012438"/>
    </source>
</evidence>
<dbReference type="InterPro" id="IPR003594">
    <property type="entry name" value="HATPase_dom"/>
</dbReference>
<dbReference type="GO" id="GO:0005524">
    <property type="term" value="F:ATP binding"/>
    <property type="evidence" value="ECO:0007669"/>
    <property type="project" value="UniProtKB-KW"/>
</dbReference>
<sequence length="375" mass="40882">MQNTPPAPTFDYHDLFERAPIGYVLLEASGRICKINQTGAALLGWDAAWLTGESFARWVVSADRAQFHAHLSKLSSPGGCVSQKLRVKNRQGRIATLWLKSDREPNACAHTEHFRTAMIDVSGEQESARKLRSLQSQLTRLARLNTAGELASSLAHELNQPLGTVVLSCEAALRLLTPGSAQTDEFIEALTQAREAAAFASDVVRHLRGFLQNNDEMSTDCEFSSLIQEVTMLIEVDARDSDIDLRLDIQRGMPYVRVDVVQIGQVLVNLAHNSIEAMREQGGIGNRLTIMARGQASGKIQVSVTDTGPGLDHKEIERIFSPFYTTKSNGMGLGLSISRTIIEAHGGELWADPGSTAGATVHFTLPTLQGNGHDD</sequence>
<dbReference type="Gene3D" id="3.30.565.10">
    <property type="entry name" value="Histidine kinase-like ATPase, C-terminal domain"/>
    <property type="match status" value="1"/>
</dbReference>
<name>A0A5E7AQY0_PSEFL</name>
<keyword evidence="6" id="KW-0418">Kinase</keyword>
<dbReference type="EC" id="2.7.13.3" evidence="2"/>
<dbReference type="GO" id="GO:0006355">
    <property type="term" value="P:regulation of DNA-templated transcription"/>
    <property type="evidence" value="ECO:0007669"/>
    <property type="project" value="InterPro"/>
</dbReference>
<dbReference type="SUPFAM" id="SSF55785">
    <property type="entry name" value="PYP-like sensor domain (PAS domain)"/>
    <property type="match status" value="1"/>
</dbReference>
<dbReference type="SUPFAM" id="SSF47384">
    <property type="entry name" value="Homodimeric domain of signal transducing histidine kinase"/>
    <property type="match status" value="1"/>
</dbReference>
<dbReference type="InterPro" id="IPR035965">
    <property type="entry name" value="PAS-like_dom_sf"/>
</dbReference>
<organism evidence="10 11">
    <name type="scientific">Pseudomonas fluorescens</name>
    <dbReference type="NCBI Taxonomy" id="294"/>
    <lineage>
        <taxon>Bacteria</taxon>
        <taxon>Pseudomonadati</taxon>
        <taxon>Pseudomonadota</taxon>
        <taxon>Gammaproteobacteria</taxon>
        <taxon>Pseudomonadales</taxon>
        <taxon>Pseudomonadaceae</taxon>
        <taxon>Pseudomonas</taxon>
    </lineage>
</organism>
<dbReference type="InterPro" id="IPR004358">
    <property type="entry name" value="Sig_transdc_His_kin-like_C"/>
</dbReference>
<keyword evidence="5" id="KW-0547">Nucleotide-binding</keyword>
<keyword evidence="4 10" id="KW-0808">Transferase</keyword>
<dbReference type="Pfam" id="PF02518">
    <property type="entry name" value="HATPase_c"/>
    <property type="match status" value="1"/>
</dbReference>
<gene>
    <name evidence="10" type="primary">fixL</name>
    <name evidence="10" type="ORF">PS723_01084</name>
</gene>
<dbReference type="PANTHER" id="PTHR43065:SF10">
    <property type="entry name" value="PEROXIDE STRESS-ACTIVATED HISTIDINE KINASE MAK3"/>
    <property type="match status" value="1"/>
</dbReference>
<dbReference type="Pfam" id="PF00989">
    <property type="entry name" value="PAS"/>
    <property type="match status" value="1"/>
</dbReference>
<dbReference type="InterPro" id="IPR003661">
    <property type="entry name" value="HisK_dim/P_dom"/>
</dbReference>
<evidence type="ECO:0000256" key="1">
    <source>
        <dbReference type="ARBA" id="ARBA00000085"/>
    </source>
</evidence>
<evidence type="ECO:0000313" key="11">
    <source>
        <dbReference type="Proteomes" id="UP000379480"/>
    </source>
</evidence>
<dbReference type="InterPro" id="IPR005467">
    <property type="entry name" value="His_kinase_dom"/>
</dbReference>
<reference evidence="10 11" key="1">
    <citation type="submission" date="2019-09" db="EMBL/GenBank/DDBJ databases">
        <authorList>
            <person name="Chandra G."/>
            <person name="Truman W A."/>
        </authorList>
    </citation>
    <scope>NUCLEOTIDE SEQUENCE [LARGE SCALE GENOMIC DNA]</scope>
    <source>
        <strain evidence="10">PS723</strain>
    </source>
</reference>
<dbReference type="Proteomes" id="UP000379480">
    <property type="component" value="Unassembled WGS sequence"/>
</dbReference>
<dbReference type="InterPro" id="IPR013767">
    <property type="entry name" value="PAS_fold"/>
</dbReference>
<dbReference type="InterPro" id="IPR036097">
    <property type="entry name" value="HisK_dim/P_sf"/>
</dbReference>
<keyword evidence="7" id="KW-0067">ATP-binding</keyword>
<evidence type="ECO:0000256" key="6">
    <source>
        <dbReference type="ARBA" id="ARBA00022777"/>
    </source>
</evidence>
<keyword evidence="3" id="KW-0597">Phosphoprotein</keyword>
<dbReference type="InterPro" id="IPR036890">
    <property type="entry name" value="HATPase_C_sf"/>
</dbReference>
<evidence type="ECO:0000256" key="7">
    <source>
        <dbReference type="ARBA" id="ARBA00022840"/>
    </source>
</evidence>
<keyword evidence="8" id="KW-0902">Two-component regulatory system</keyword>
<dbReference type="EMBL" id="CABVHY010000004">
    <property type="protein sequence ID" value="VVN80949.1"/>
    <property type="molecule type" value="Genomic_DNA"/>
</dbReference>
<accession>A0A5E7AQY0</accession>
<dbReference type="NCBIfam" id="TIGR00229">
    <property type="entry name" value="sensory_box"/>
    <property type="match status" value="1"/>
</dbReference>
<evidence type="ECO:0000256" key="5">
    <source>
        <dbReference type="ARBA" id="ARBA00022741"/>
    </source>
</evidence>
<dbReference type="PANTHER" id="PTHR43065">
    <property type="entry name" value="SENSOR HISTIDINE KINASE"/>
    <property type="match status" value="1"/>
</dbReference>
<dbReference type="SUPFAM" id="SSF55874">
    <property type="entry name" value="ATPase domain of HSP90 chaperone/DNA topoisomerase II/histidine kinase"/>
    <property type="match status" value="1"/>
</dbReference>
<evidence type="ECO:0000256" key="8">
    <source>
        <dbReference type="ARBA" id="ARBA00023012"/>
    </source>
</evidence>
<dbReference type="CDD" id="cd00082">
    <property type="entry name" value="HisKA"/>
    <property type="match status" value="1"/>
</dbReference>
<dbReference type="PROSITE" id="PS50109">
    <property type="entry name" value="HIS_KIN"/>
    <property type="match status" value="1"/>
</dbReference>
<dbReference type="OrthoDB" id="1931120at2"/>
<evidence type="ECO:0000256" key="4">
    <source>
        <dbReference type="ARBA" id="ARBA00022679"/>
    </source>
</evidence>
<dbReference type="PRINTS" id="PR00344">
    <property type="entry name" value="BCTRLSENSOR"/>
</dbReference>
<dbReference type="RefSeq" id="WP_150802648.1">
    <property type="nucleotide sequence ID" value="NZ_CABVHY010000004.1"/>
</dbReference>
<evidence type="ECO:0000256" key="3">
    <source>
        <dbReference type="ARBA" id="ARBA00022553"/>
    </source>
</evidence>
<comment type="catalytic activity">
    <reaction evidence="1">
        <text>ATP + protein L-histidine = ADP + protein N-phospho-L-histidine.</text>
        <dbReference type="EC" id="2.7.13.3"/>
    </reaction>
</comment>